<dbReference type="Proteomes" id="UP000261704">
    <property type="component" value="Chromosome"/>
</dbReference>
<dbReference type="Gene3D" id="3.10.180.10">
    <property type="entry name" value="2,3-Dihydroxybiphenyl 1,2-Dioxygenase, domain 1"/>
    <property type="match status" value="1"/>
</dbReference>
<dbReference type="InterPro" id="IPR025870">
    <property type="entry name" value="Glyoxalase-like_dom"/>
</dbReference>
<dbReference type="Pfam" id="PF13468">
    <property type="entry name" value="Glyoxalase_3"/>
    <property type="match status" value="1"/>
</dbReference>
<organism evidence="2 3">
    <name type="scientific">Profundibacter amoris</name>
    <dbReference type="NCBI Taxonomy" id="2171755"/>
    <lineage>
        <taxon>Bacteria</taxon>
        <taxon>Pseudomonadati</taxon>
        <taxon>Pseudomonadota</taxon>
        <taxon>Alphaproteobacteria</taxon>
        <taxon>Rhodobacterales</taxon>
        <taxon>Paracoccaceae</taxon>
        <taxon>Profundibacter</taxon>
    </lineage>
</organism>
<evidence type="ECO:0000313" key="2">
    <source>
        <dbReference type="EMBL" id="AXX98415.1"/>
    </source>
</evidence>
<evidence type="ECO:0000313" key="3">
    <source>
        <dbReference type="Proteomes" id="UP000261704"/>
    </source>
</evidence>
<evidence type="ECO:0000259" key="1">
    <source>
        <dbReference type="Pfam" id="PF13468"/>
    </source>
</evidence>
<dbReference type="InterPro" id="IPR029068">
    <property type="entry name" value="Glyas_Bleomycin-R_OHBP_Dase"/>
</dbReference>
<protein>
    <submittedName>
        <fullName evidence="2">VOC family protein</fullName>
    </submittedName>
</protein>
<sequence>MFKLDHIAVAADTLDEGTAAVEQALGVSLSGGGKHPLMGTHNRLLGLGDVYLEVISINPEAPAPDHPRWFDLDHFNGAPRLTNWIYRSDDLEDAIAASPDGVGVPVALSRGDLRWRMAVPADGGLPFDNAYPALIQWQGALHPVDLLADTGCRLRRLEVAHPQADELQQALGGFADPRVAVVQGDRVAYRAEIETPHGIRILQ</sequence>
<dbReference type="SUPFAM" id="SSF54593">
    <property type="entry name" value="Glyoxalase/Bleomycin resistance protein/Dihydroxybiphenyl dioxygenase"/>
    <property type="match status" value="1"/>
</dbReference>
<dbReference type="AlphaFoldDB" id="A0A347UHT7"/>
<keyword evidence="3" id="KW-1185">Reference proteome</keyword>
<dbReference type="KEGG" id="pamo:BAR1_11055"/>
<proteinExistence type="predicted"/>
<name>A0A347UHT7_9RHOB</name>
<dbReference type="OrthoDB" id="8451710at2"/>
<feature type="domain" description="Glyoxalase-like" evidence="1">
    <location>
        <begin position="4"/>
        <end position="171"/>
    </location>
</feature>
<accession>A0A347UHT7</accession>
<reference evidence="2 3" key="1">
    <citation type="submission" date="2018-09" db="EMBL/GenBank/DDBJ databases">
        <title>Profundibacter amoris BAR1 gen. nov., sp. nov., a new member of the Roseobacter clade isolated at Lokis Castle Vent Field on the Arctic Mid-Oceanic Ridge.</title>
        <authorList>
            <person name="Le Moine Bauer S."/>
            <person name="Sjoeberg A.G."/>
            <person name="L'Haridon S."/>
            <person name="Stokke R."/>
            <person name="Roalkvam I."/>
            <person name="Steen I.H."/>
            <person name="Dahle H."/>
        </authorList>
    </citation>
    <scope>NUCLEOTIDE SEQUENCE [LARGE SCALE GENOMIC DNA]</scope>
    <source>
        <strain evidence="2 3">BAR1</strain>
    </source>
</reference>
<dbReference type="EMBL" id="CP032125">
    <property type="protein sequence ID" value="AXX98415.1"/>
    <property type="molecule type" value="Genomic_DNA"/>
</dbReference>
<gene>
    <name evidence="2" type="ORF">BAR1_11055</name>
</gene>
<dbReference type="RefSeq" id="WP_118943071.1">
    <property type="nucleotide sequence ID" value="NZ_CP032125.1"/>
</dbReference>